<name>A0A8S4P5U6_OWEFU</name>
<keyword evidence="3 5" id="KW-1133">Transmembrane helix</keyword>
<feature type="transmembrane region" description="Helical" evidence="5">
    <location>
        <begin position="357"/>
        <end position="375"/>
    </location>
</feature>
<dbReference type="InterPro" id="IPR005828">
    <property type="entry name" value="MFS_sugar_transport-like"/>
</dbReference>
<evidence type="ECO:0000256" key="2">
    <source>
        <dbReference type="ARBA" id="ARBA00022692"/>
    </source>
</evidence>
<feature type="transmembrane region" description="Helical" evidence="5">
    <location>
        <begin position="387"/>
        <end position="407"/>
    </location>
</feature>
<keyword evidence="2 5" id="KW-0812">Transmembrane</keyword>
<gene>
    <name evidence="7" type="ORF">OFUS_LOCUS13981</name>
</gene>
<evidence type="ECO:0000259" key="6">
    <source>
        <dbReference type="PROSITE" id="PS50850"/>
    </source>
</evidence>
<keyword evidence="4 5" id="KW-0472">Membrane</keyword>
<feature type="transmembrane region" description="Helical" evidence="5">
    <location>
        <begin position="507"/>
        <end position="527"/>
    </location>
</feature>
<protein>
    <recommendedName>
        <fullName evidence="6">Major facilitator superfamily (MFS) profile domain-containing protein</fullName>
    </recommendedName>
</protein>
<dbReference type="PROSITE" id="PS50850">
    <property type="entry name" value="MFS"/>
    <property type="match status" value="1"/>
</dbReference>
<comment type="caution">
    <text evidence="7">The sequence shown here is derived from an EMBL/GenBank/DDBJ whole genome shotgun (WGS) entry which is preliminary data.</text>
</comment>
<feature type="transmembrane region" description="Helical" evidence="5">
    <location>
        <begin position="445"/>
        <end position="466"/>
    </location>
</feature>
<reference evidence="7" key="1">
    <citation type="submission" date="2022-03" db="EMBL/GenBank/DDBJ databases">
        <authorList>
            <person name="Martin C."/>
        </authorList>
    </citation>
    <scope>NUCLEOTIDE SEQUENCE</scope>
</reference>
<dbReference type="OrthoDB" id="2544694at2759"/>
<dbReference type="GO" id="GO:0016020">
    <property type="term" value="C:membrane"/>
    <property type="evidence" value="ECO:0007669"/>
    <property type="project" value="UniProtKB-SubCell"/>
</dbReference>
<dbReference type="Pfam" id="PF00083">
    <property type="entry name" value="Sugar_tr"/>
    <property type="match status" value="1"/>
</dbReference>
<dbReference type="EMBL" id="CAIIXF020000007">
    <property type="protein sequence ID" value="CAH1788449.1"/>
    <property type="molecule type" value="Genomic_DNA"/>
</dbReference>
<feature type="domain" description="Major facilitator superfamily (MFS) profile" evidence="6">
    <location>
        <begin position="94"/>
        <end position="532"/>
    </location>
</feature>
<evidence type="ECO:0000256" key="5">
    <source>
        <dbReference type="SAM" id="Phobius"/>
    </source>
</evidence>
<dbReference type="AlphaFoldDB" id="A0A8S4P5U6"/>
<evidence type="ECO:0000313" key="8">
    <source>
        <dbReference type="Proteomes" id="UP000749559"/>
    </source>
</evidence>
<comment type="subcellular location">
    <subcellularLocation>
        <location evidence="1">Membrane</location>
        <topology evidence="1">Multi-pass membrane protein</topology>
    </subcellularLocation>
</comment>
<proteinExistence type="predicted"/>
<feature type="transmembrane region" description="Helical" evidence="5">
    <location>
        <begin position="419"/>
        <end position="439"/>
    </location>
</feature>
<dbReference type="Gene3D" id="1.20.1250.20">
    <property type="entry name" value="MFS general substrate transporter like domains"/>
    <property type="match status" value="1"/>
</dbReference>
<dbReference type="GO" id="GO:0022857">
    <property type="term" value="F:transmembrane transporter activity"/>
    <property type="evidence" value="ECO:0007669"/>
    <property type="project" value="InterPro"/>
</dbReference>
<evidence type="ECO:0000256" key="4">
    <source>
        <dbReference type="ARBA" id="ARBA00023136"/>
    </source>
</evidence>
<evidence type="ECO:0000256" key="3">
    <source>
        <dbReference type="ARBA" id="ARBA00022989"/>
    </source>
</evidence>
<sequence>MDTAPEEEPKPVPKTYDAFLTDIVGQSWYQILHCGAFIVGSTFAYWQPQLTNFTAAYMNHWCKVPGLQGRFNETVSKSLSIPFTTDESGDGGFSKCHMYAVNFSAYTDQELLNGAHKINATTTVCDAGWNFDTSQYESTLMSQYDLVCGNEYLTTFAASAAVLGFVFGALISGQVADRWGRMRTSLVWTILEIAFAISTPFSPNYILYLILRALSCMASMAGYTTHFTTCLEVLTSNGRNAFEIVNTATSIIRLGTLPLTAFYVRNHITLQLVAGGLIICNAVVRCITPESARWHLSIGQVKAATKVTRIMARVNGKEVPENHEQLMEGIAEEERKKEGGKKAIIFDLFRTPRMRRITFIVFAIWFACVFANYAVQLNIGTLIPGNVYLNMYIVLGLGQIMVLPIKYVVYYKIGRVKGLVLALIISGLFSFSMIGFVRLTSIPALAAIASLIGLAFAATAFNAVYLYSGEIFPTPVRAAGLGVGSSIGRIGGLIAPQMPLLAKTWYGLPYLVMGIIPILTGIMAVLLPETMGKTLPETLKQGELFGIERNEEILREGHVEQHAVEMTEVTRNETANKSTSNQLYLPLLQRSTKAC</sequence>
<evidence type="ECO:0000313" key="7">
    <source>
        <dbReference type="EMBL" id="CAH1788449.1"/>
    </source>
</evidence>
<dbReference type="Proteomes" id="UP000749559">
    <property type="component" value="Unassembled WGS sequence"/>
</dbReference>
<accession>A0A8S4P5U6</accession>
<organism evidence="7 8">
    <name type="scientific">Owenia fusiformis</name>
    <name type="common">Polychaete worm</name>
    <dbReference type="NCBI Taxonomy" id="6347"/>
    <lineage>
        <taxon>Eukaryota</taxon>
        <taxon>Metazoa</taxon>
        <taxon>Spiralia</taxon>
        <taxon>Lophotrochozoa</taxon>
        <taxon>Annelida</taxon>
        <taxon>Polychaeta</taxon>
        <taxon>Sedentaria</taxon>
        <taxon>Canalipalpata</taxon>
        <taxon>Sabellida</taxon>
        <taxon>Oweniida</taxon>
        <taxon>Oweniidae</taxon>
        <taxon>Owenia</taxon>
    </lineage>
</organism>
<evidence type="ECO:0000256" key="1">
    <source>
        <dbReference type="ARBA" id="ARBA00004141"/>
    </source>
</evidence>
<dbReference type="SUPFAM" id="SSF103473">
    <property type="entry name" value="MFS general substrate transporter"/>
    <property type="match status" value="1"/>
</dbReference>
<dbReference type="InterPro" id="IPR036259">
    <property type="entry name" value="MFS_trans_sf"/>
</dbReference>
<feature type="transmembrane region" description="Helical" evidence="5">
    <location>
        <begin position="185"/>
        <end position="211"/>
    </location>
</feature>
<feature type="transmembrane region" description="Helical" evidence="5">
    <location>
        <begin position="478"/>
        <end position="495"/>
    </location>
</feature>
<keyword evidence="8" id="KW-1185">Reference proteome</keyword>
<feature type="transmembrane region" description="Helical" evidence="5">
    <location>
        <begin position="152"/>
        <end position="173"/>
    </location>
</feature>
<dbReference type="PANTHER" id="PTHR24064">
    <property type="entry name" value="SOLUTE CARRIER FAMILY 22 MEMBER"/>
    <property type="match status" value="1"/>
</dbReference>
<dbReference type="InterPro" id="IPR020846">
    <property type="entry name" value="MFS_dom"/>
</dbReference>